<dbReference type="AlphaFoldDB" id="K6V379"/>
<evidence type="ECO:0000313" key="1">
    <source>
        <dbReference type="EMBL" id="GAB69815.1"/>
    </source>
</evidence>
<evidence type="ECO:0008006" key="3">
    <source>
        <dbReference type="Google" id="ProtNLM"/>
    </source>
</evidence>
<dbReference type="Proteomes" id="UP000006319">
    <property type="component" value="Unassembled WGS sequence"/>
</dbReference>
<dbReference type="KEGG" id="pcy:PCYB_005640"/>
<dbReference type="VEuPathDB" id="PlasmoDB:PCYB_005640"/>
<dbReference type="OrthoDB" id="388662at2759"/>
<dbReference type="RefSeq" id="XP_004228033.1">
    <property type="nucleotide sequence ID" value="XM_004227985.1"/>
</dbReference>
<dbReference type="EMBL" id="DF157887">
    <property type="protein sequence ID" value="GAB69815.1"/>
    <property type="molecule type" value="Genomic_DNA"/>
</dbReference>
<name>K6V379_PLACD</name>
<accession>K6V379</accession>
<reference evidence="1 2" key="1">
    <citation type="journal article" date="2012" name="Nat. Genet.">
        <title>Plasmodium cynomolgi genome sequences provide insight into Plasmodium vivax and the monkey malaria clade.</title>
        <authorList>
            <person name="Tachibana S."/>
            <person name="Sullivan S.A."/>
            <person name="Kawai S."/>
            <person name="Nakamura S."/>
            <person name="Kim H.R."/>
            <person name="Goto N."/>
            <person name="Arisue N."/>
            <person name="Palacpac N.M.Q."/>
            <person name="Honma H."/>
            <person name="Yagi M."/>
            <person name="Tougan T."/>
            <person name="Katakai Y."/>
            <person name="Kaneko O."/>
            <person name="Mita T."/>
            <person name="Kita K."/>
            <person name="Yasutomi Y."/>
            <person name="Sutton P.L."/>
            <person name="Shakhbatyan R."/>
            <person name="Horii T."/>
            <person name="Yasunaga T."/>
            <person name="Barnwell J.W."/>
            <person name="Escalante A.A."/>
            <person name="Carlton J.M."/>
            <person name="Tanabe K."/>
        </authorList>
    </citation>
    <scope>NUCLEOTIDE SEQUENCE [LARGE SCALE GENOMIC DNA]</scope>
    <source>
        <strain evidence="1 2">B</strain>
    </source>
</reference>
<keyword evidence="2" id="KW-1185">Reference proteome</keyword>
<evidence type="ECO:0000313" key="2">
    <source>
        <dbReference type="Proteomes" id="UP000006319"/>
    </source>
</evidence>
<protein>
    <recommendedName>
        <fullName evidence="3">CYIR protein</fullName>
    </recommendedName>
</protein>
<sequence>MDDNTECPYDSTKNRYIFYEHTDKYMEYEKNCPQENHYNQYEYKCKFQLSNDEKEQMNIITICKRFHCLLDKLFPLSTKHTNNNEYVDLEYLNYWLNYELHLKGSSICPKYFYQILKSMDNNDILSELSKNYGYIVNEEVKNMYSLYNLYYYYNEMNKDLNRDTPIEETVMVYANKCVDEYQKFEGHCSDTTTNFLYCFNCL</sequence>
<organism evidence="1 2">
    <name type="scientific">Plasmodium cynomolgi (strain B)</name>
    <dbReference type="NCBI Taxonomy" id="1120755"/>
    <lineage>
        <taxon>Eukaryota</taxon>
        <taxon>Sar</taxon>
        <taxon>Alveolata</taxon>
        <taxon>Apicomplexa</taxon>
        <taxon>Aconoidasida</taxon>
        <taxon>Haemosporida</taxon>
        <taxon>Plasmodiidae</taxon>
        <taxon>Plasmodium</taxon>
        <taxon>Plasmodium (Plasmodium)</taxon>
    </lineage>
</organism>
<dbReference type="PhylomeDB" id="K6V379"/>
<dbReference type="GeneID" id="14696357"/>
<proteinExistence type="predicted"/>
<gene>
    <name evidence="1" type="ORF">PCYB_005640</name>
</gene>